<keyword evidence="2" id="KW-0732">Signal</keyword>
<feature type="signal peptide" evidence="2">
    <location>
        <begin position="1"/>
        <end position="24"/>
    </location>
</feature>
<evidence type="ECO:0000256" key="1">
    <source>
        <dbReference type="SAM" id="MobiDB-lite"/>
    </source>
</evidence>
<accession>A0A511RJZ6</accession>
<evidence type="ECO:0000256" key="2">
    <source>
        <dbReference type="SAM" id="SignalP"/>
    </source>
</evidence>
<dbReference type="EMBL" id="BJXN01000008">
    <property type="protein sequence ID" value="GEM89971.1"/>
    <property type="molecule type" value="Genomic_DNA"/>
</dbReference>
<feature type="region of interest" description="Disordered" evidence="1">
    <location>
        <begin position="38"/>
        <end position="68"/>
    </location>
</feature>
<dbReference type="AlphaFoldDB" id="A0A511RJZ6"/>
<proteinExistence type="predicted"/>
<evidence type="ECO:0000313" key="3">
    <source>
        <dbReference type="EMBL" id="GEM89971.1"/>
    </source>
</evidence>
<gene>
    <name evidence="3" type="ORF">ODE01S_14050</name>
</gene>
<dbReference type="RefSeq" id="WP_147147294.1">
    <property type="nucleotide sequence ID" value="NZ_BJXN01000008.1"/>
</dbReference>
<dbReference type="Proteomes" id="UP000321827">
    <property type="component" value="Unassembled WGS sequence"/>
</dbReference>
<comment type="caution">
    <text evidence="3">The sequence shown here is derived from an EMBL/GenBank/DDBJ whole genome shotgun (WGS) entry which is preliminary data.</text>
</comment>
<feature type="chain" id="PRO_5022003648" evidence="2">
    <location>
        <begin position="25"/>
        <end position="609"/>
    </location>
</feature>
<feature type="compositionally biased region" description="Pro residues" evidence="1">
    <location>
        <begin position="38"/>
        <end position="52"/>
    </location>
</feature>
<dbReference type="PROSITE" id="PS51257">
    <property type="entry name" value="PROKAR_LIPOPROTEIN"/>
    <property type="match status" value="1"/>
</dbReference>
<evidence type="ECO:0000313" key="4">
    <source>
        <dbReference type="Proteomes" id="UP000321827"/>
    </source>
</evidence>
<name>A0A511RJZ6_9DEIN</name>
<organism evidence="3 4">
    <name type="scientific">Oceanithermus desulfurans NBRC 100063</name>
    <dbReference type="NCBI Taxonomy" id="1227550"/>
    <lineage>
        <taxon>Bacteria</taxon>
        <taxon>Thermotogati</taxon>
        <taxon>Deinococcota</taxon>
        <taxon>Deinococci</taxon>
        <taxon>Thermales</taxon>
        <taxon>Thermaceae</taxon>
        <taxon>Oceanithermus</taxon>
    </lineage>
</organism>
<protein>
    <submittedName>
        <fullName evidence="3">Uncharacterized protein</fullName>
    </submittedName>
</protein>
<reference evidence="3 4" key="1">
    <citation type="submission" date="2019-07" db="EMBL/GenBank/DDBJ databases">
        <title>Whole genome shotgun sequence of Oceanithermus desulfurans NBRC 100063.</title>
        <authorList>
            <person name="Hosoyama A."/>
            <person name="Uohara A."/>
            <person name="Ohji S."/>
            <person name="Ichikawa N."/>
        </authorList>
    </citation>
    <scope>NUCLEOTIDE SEQUENCE [LARGE SCALE GENOMIC DNA]</scope>
    <source>
        <strain evidence="3 4">NBRC 100063</strain>
    </source>
</reference>
<sequence length="609" mass="66752">MGRYRYLASIAAKARALRPLAALAMLIALLAACHPGAPGPGPGQPGEPPAPSSPFSTPLPDTPGAQGVAQKVWCPDAQNSGRGFHRVSSLDDLPTDPVGDGENNCYMEAFDTSVFSTDGRPVSGCANLDLTKFSGHDCVEAADADALKQAVAQAKRRVIVVTHDLELGPKQAPTARRAQEDVWIIGRYDPSTRRPVLLRQPQETYTVYLWAPDVPVWRLTVINLRVHAQGVVFAPGRKQTRGTVTLQSITAKSTQRLIMYGFETPAHGPGGPDDPVSSYPDLTPWPIDDALYMRAVLARGGATHSVYVDRIHTSWAEDVILLPPFASGKHAAKFDSQNVVVYDSVFANTGLHNQPFDDPEWRDAWFYQGPVHGNNAGMSLASCSRVVLDHVTVYDHYKKSASNAHAIQWQPRTILGGACDMPMSYYPEDYPTSPYHGPAYYQGVLYPHSPFWDDAFWDAIDDTRLDDPGMIVSHVTNTAVHHTDDGLTNPANLFALGTTGTYPVTRKFQFAKLVIFPDEVPAKWKERQRVVVNHNCLDDGYEPDHEVHNYIPAGAEDPNDPSRHARDNTDKFVVVGPLGCAADGAVDDAVRERRNAFLASLEPPPWLGW</sequence>